<reference evidence="1" key="1">
    <citation type="submission" date="2018-05" db="EMBL/GenBank/DDBJ databases">
        <authorList>
            <person name="Lanie J.A."/>
            <person name="Ng W.-L."/>
            <person name="Kazmierczak K.M."/>
            <person name="Andrzejewski T.M."/>
            <person name="Davidsen T.M."/>
            <person name="Wayne K.J."/>
            <person name="Tettelin H."/>
            <person name="Glass J.I."/>
            <person name="Rusch D."/>
            <person name="Podicherti R."/>
            <person name="Tsui H.-C.T."/>
            <person name="Winkler M.E."/>
        </authorList>
    </citation>
    <scope>NUCLEOTIDE SEQUENCE</scope>
</reference>
<name>A0A382FZE2_9ZZZZ</name>
<organism evidence="1">
    <name type="scientific">marine metagenome</name>
    <dbReference type="NCBI Taxonomy" id="408172"/>
    <lineage>
        <taxon>unclassified sequences</taxon>
        <taxon>metagenomes</taxon>
        <taxon>ecological metagenomes</taxon>
    </lineage>
</organism>
<proteinExistence type="predicted"/>
<dbReference type="AlphaFoldDB" id="A0A382FZE2"/>
<protein>
    <submittedName>
        <fullName evidence="1">Uncharacterized protein</fullName>
    </submittedName>
</protein>
<evidence type="ECO:0000313" key="1">
    <source>
        <dbReference type="EMBL" id="SVB67301.1"/>
    </source>
</evidence>
<sequence>MVAASFMIVFLAGCGNTISGVGQDIQDVGTKVTAWQNEKSEEKIVEKKASK</sequence>
<dbReference type="EMBL" id="UINC01052221">
    <property type="protein sequence ID" value="SVB67301.1"/>
    <property type="molecule type" value="Genomic_DNA"/>
</dbReference>
<accession>A0A382FZE2</accession>
<gene>
    <name evidence="1" type="ORF">METZ01_LOCUS220155</name>
</gene>